<organism evidence="6 7">
    <name type="scientific">Riccia sorocarpa</name>
    <dbReference type="NCBI Taxonomy" id="122646"/>
    <lineage>
        <taxon>Eukaryota</taxon>
        <taxon>Viridiplantae</taxon>
        <taxon>Streptophyta</taxon>
        <taxon>Embryophyta</taxon>
        <taxon>Marchantiophyta</taxon>
        <taxon>Marchantiopsida</taxon>
        <taxon>Marchantiidae</taxon>
        <taxon>Marchantiales</taxon>
        <taxon>Ricciaceae</taxon>
        <taxon>Riccia</taxon>
    </lineage>
</organism>
<dbReference type="InterPro" id="IPR002401">
    <property type="entry name" value="Cyt_P450_E_grp-I"/>
</dbReference>
<keyword evidence="4 5" id="KW-0408">Iron</keyword>
<dbReference type="PRINTS" id="PR00385">
    <property type="entry name" value="P450"/>
</dbReference>
<comment type="similarity">
    <text evidence="1">Belongs to the cytochrome P450 family.</text>
</comment>
<evidence type="ECO:0000256" key="2">
    <source>
        <dbReference type="ARBA" id="ARBA00022723"/>
    </source>
</evidence>
<reference evidence="6 7" key="1">
    <citation type="submission" date="2024-09" db="EMBL/GenBank/DDBJ databases">
        <title>Chromosome-scale assembly of Riccia sorocarpa.</title>
        <authorList>
            <person name="Paukszto L."/>
        </authorList>
    </citation>
    <scope>NUCLEOTIDE SEQUENCE [LARGE SCALE GENOMIC DNA]</scope>
    <source>
        <strain evidence="6">LP-2024</strain>
        <tissue evidence="6">Aerial parts of the thallus</tissue>
    </source>
</reference>
<evidence type="ECO:0000256" key="3">
    <source>
        <dbReference type="ARBA" id="ARBA00023002"/>
    </source>
</evidence>
<dbReference type="InterPro" id="IPR036396">
    <property type="entry name" value="Cyt_P450_sf"/>
</dbReference>
<dbReference type="SUPFAM" id="SSF48264">
    <property type="entry name" value="Cytochrome P450"/>
    <property type="match status" value="1"/>
</dbReference>
<keyword evidence="3" id="KW-0560">Oxidoreductase</keyword>
<dbReference type="Pfam" id="PF00067">
    <property type="entry name" value="p450"/>
    <property type="match status" value="1"/>
</dbReference>
<comment type="caution">
    <text evidence="6">The sequence shown here is derived from an EMBL/GenBank/DDBJ whole genome shotgun (WGS) entry which is preliminary data.</text>
</comment>
<dbReference type="PRINTS" id="PR00463">
    <property type="entry name" value="EP450I"/>
</dbReference>
<evidence type="ECO:0008006" key="8">
    <source>
        <dbReference type="Google" id="ProtNLM"/>
    </source>
</evidence>
<keyword evidence="7" id="KW-1185">Reference proteome</keyword>
<dbReference type="AlphaFoldDB" id="A0ABD3GD96"/>
<evidence type="ECO:0000256" key="4">
    <source>
        <dbReference type="ARBA" id="ARBA00023004"/>
    </source>
</evidence>
<dbReference type="Gene3D" id="1.10.630.10">
    <property type="entry name" value="Cytochrome P450"/>
    <property type="match status" value="1"/>
</dbReference>
<sequence>MLRTAGNPNVGDLFPWLRWMDLQGMTKEFEALRDKQQLLMREIVEDHKKAREKSDKRLVSSASMDFTDILLSLEGEDKLSDWSIMATVNDLFLASTDAPLTLVEWVIIELIRHPEAMAKLQKELDDVVCNSRALRETDFSKTPFMIAVVKETLRLHPPFPLLLPRMNEKQTTLHGYDIPKNTTVFVNVYSIGHDKRNWEKANEFIPERFLSSNMNFNGNDSNYMPFDVGRRQCVAVNMGLLMTNRVLGSLVHAFEWLPESGKTTEDIDTENTYSLVLKPKHPLVCRAVPRKRHQP</sequence>
<dbReference type="EMBL" id="JBJQOH010000008">
    <property type="protein sequence ID" value="KAL3676162.1"/>
    <property type="molecule type" value="Genomic_DNA"/>
</dbReference>
<evidence type="ECO:0000313" key="6">
    <source>
        <dbReference type="EMBL" id="KAL3676162.1"/>
    </source>
</evidence>
<dbReference type="PANTHER" id="PTHR47944">
    <property type="entry name" value="CYTOCHROME P450 98A9"/>
    <property type="match status" value="1"/>
</dbReference>
<evidence type="ECO:0000313" key="7">
    <source>
        <dbReference type="Proteomes" id="UP001633002"/>
    </source>
</evidence>
<dbReference type="Proteomes" id="UP001633002">
    <property type="component" value="Unassembled WGS sequence"/>
</dbReference>
<dbReference type="GO" id="GO:0046872">
    <property type="term" value="F:metal ion binding"/>
    <property type="evidence" value="ECO:0007669"/>
    <property type="project" value="UniProtKB-KW"/>
</dbReference>
<dbReference type="InterPro" id="IPR001128">
    <property type="entry name" value="Cyt_P450"/>
</dbReference>
<gene>
    <name evidence="6" type="ORF">R1sor_026110</name>
</gene>
<evidence type="ECO:0000256" key="1">
    <source>
        <dbReference type="ARBA" id="ARBA00010617"/>
    </source>
</evidence>
<name>A0ABD3GD96_9MARC</name>
<dbReference type="GO" id="GO:0016491">
    <property type="term" value="F:oxidoreductase activity"/>
    <property type="evidence" value="ECO:0007669"/>
    <property type="project" value="UniProtKB-KW"/>
</dbReference>
<comment type="cofactor">
    <cofactor evidence="5">
        <name>heme</name>
        <dbReference type="ChEBI" id="CHEBI:30413"/>
    </cofactor>
</comment>
<keyword evidence="2 5" id="KW-0479">Metal-binding</keyword>
<evidence type="ECO:0000256" key="5">
    <source>
        <dbReference type="PIRSR" id="PIRSR602401-1"/>
    </source>
</evidence>
<dbReference type="PANTHER" id="PTHR47944:SF16">
    <property type="entry name" value="CYTOCHROME P450 FAMILY 1 SUBFAMILY A POLYPEPTIDE 1"/>
    <property type="match status" value="1"/>
</dbReference>
<keyword evidence="5" id="KW-0349">Heme</keyword>
<protein>
    <recommendedName>
        <fullName evidence="8">Cytochrome P450</fullName>
    </recommendedName>
</protein>
<proteinExistence type="inferred from homology"/>
<feature type="binding site" description="axial binding residue" evidence="5">
    <location>
        <position position="233"/>
    </location>
    <ligand>
        <name>heme</name>
        <dbReference type="ChEBI" id="CHEBI:30413"/>
    </ligand>
    <ligandPart>
        <name>Fe</name>
        <dbReference type="ChEBI" id="CHEBI:18248"/>
    </ligandPart>
</feature>
<accession>A0ABD3GD96</accession>